<dbReference type="PANTHER" id="PTHR45649:SF4">
    <property type="entry name" value="TRANSPORTER, PUTATIVE (EUROFUNG)-RELATED"/>
    <property type="match status" value="1"/>
</dbReference>
<feature type="transmembrane region" description="Helical" evidence="7">
    <location>
        <begin position="513"/>
        <end position="534"/>
    </location>
</feature>
<evidence type="ECO:0000256" key="2">
    <source>
        <dbReference type="ARBA" id="ARBA00022448"/>
    </source>
</evidence>
<accession>A0AAD9YYW9</accession>
<evidence type="ECO:0000256" key="1">
    <source>
        <dbReference type="ARBA" id="ARBA00004141"/>
    </source>
</evidence>
<dbReference type="Proteomes" id="UP001276659">
    <property type="component" value="Unassembled WGS sequence"/>
</dbReference>
<feature type="compositionally biased region" description="Polar residues" evidence="6">
    <location>
        <begin position="18"/>
        <end position="34"/>
    </location>
</feature>
<dbReference type="AlphaFoldDB" id="A0AAD9YYW9"/>
<dbReference type="EMBL" id="JASNWA010000010">
    <property type="protein sequence ID" value="KAK3168529.1"/>
    <property type="molecule type" value="Genomic_DNA"/>
</dbReference>
<keyword evidence="9" id="KW-1185">Reference proteome</keyword>
<comment type="caution">
    <text evidence="8">The sequence shown here is derived from an EMBL/GenBank/DDBJ whole genome shotgun (WGS) entry which is preliminary data.</text>
</comment>
<feature type="transmembrane region" description="Helical" evidence="7">
    <location>
        <begin position="417"/>
        <end position="436"/>
    </location>
</feature>
<feature type="transmembrane region" description="Helical" evidence="7">
    <location>
        <begin position="238"/>
        <end position="256"/>
    </location>
</feature>
<feature type="transmembrane region" description="Helical" evidence="7">
    <location>
        <begin position="361"/>
        <end position="385"/>
    </location>
</feature>
<sequence>MASHKQVHDDTKTEQEDSPYNANSEKGAPSQSIEASEIGLRDTINDVSDMRRLGKKQEFKVKSPWTHPDVTSELTRRQRNFSFLSTLGFISIYMATWEFLLVSLSVGLLNGGFGGLFWVFIGTVICYSTVVASLAEMESMAPTSGGQYHWVSEFAPPEYQKIASYTAGWMSTLGWLSSVASGVFVVTTLVESMINVTNSSFAFPNWQYTLIMLAFLALMIVVNIWGAKALPMLETISLFGHIGGFIVILIALWVLAPKNSAHAVFTEVINNGGWSNTGTSCLVAQVTVLYCNLGSDSAVHISEEVEDASLIVPRCMWWSYLLNLFMGIIILITMLFCIGDLNTEINSPAPYLDLFNNTGSIGVALLLSIILFLLIFSGNVTALATTSRETWAFSRDKGFPFSRWISRMNYKRNVPDNAVYLTSVVAGIICLINLGSTTGFNIVVSLNLLALLTTYMISIGCVLRKRVLKEPLPPARWSLGSLGLPINGFAFVYSGFVIIFCCFPNQVPVTTSTANWAPLVWAGVILVAIVIYVVHGRKFYTPPVVFVEGRKQDGVGIQTI</sequence>
<feature type="compositionally biased region" description="Basic and acidic residues" evidence="6">
    <location>
        <begin position="1"/>
        <end position="15"/>
    </location>
</feature>
<dbReference type="GO" id="GO:0016020">
    <property type="term" value="C:membrane"/>
    <property type="evidence" value="ECO:0007669"/>
    <property type="project" value="UniProtKB-SubCell"/>
</dbReference>
<feature type="transmembrane region" description="Helical" evidence="7">
    <location>
        <begin position="484"/>
        <end position="507"/>
    </location>
</feature>
<evidence type="ECO:0008006" key="10">
    <source>
        <dbReference type="Google" id="ProtNLM"/>
    </source>
</evidence>
<evidence type="ECO:0000256" key="3">
    <source>
        <dbReference type="ARBA" id="ARBA00022692"/>
    </source>
</evidence>
<name>A0AAD9YYW9_9LECA</name>
<dbReference type="PIRSF" id="PIRSF006060">
    <property type="entry name" value="AA_transporter"/>
    <property type="match status" value="1"/>
</dbReference>
<feature type="region of interest" description="Disordered" evidence="6">
    <location>
        <begin position="1"/>
        <end position="37"/>
    </location>
</feature>
<reference evidence="8" key="1">
    <citation type="submission" date="2022-11" db="EMBL/GenBank/DDBJ databases">
        <title>Chromosomal genome sequence assembly and mating type (MAT) locus characterization of the leprose asexual lichenized fungus Lepraria neglecta (Nyl.) Erichsen.</title>
        <authorList>
            <person name="Allen J.L."/>
            <person name="Pfeffer B."/>
        </authorList>
    </citation>
    <scope>NUCLEOTIDE SEQUENCE</scope>
    <source>
        <strain evidence="8">Allen 5258</strain>
    </source>
</reference>
<comment type="subcellular location">
    <subcellularLocation>
        <location evidence="1">Membrane</location>
        <topology evidence="1">Multi-pass membrane protein</topology>
    </subcellularLocation>
</comment>
<gene>
    <name evidence="8" type="ORF">OEA41_004977</name>
</gene>
<evidence type="ECO:0000256" key="5">
    <source>
        <dbReference type="ARBA" id="ARBA00023136"/>
    </source>
</evidence>
<evidence type="ECO:0000313" key="9">
    <source>
        <dbReference type="Proteomes" id="UP001276659"/>
    </source>
</evidence>
<proteinExistence type="predicted"/>
<organism evidence="8 9">
    <name type="scientific">Lepraria neglecta</name>
    <dbReference type="NCBI Taxonomy" id="209136"/>
    <lineage>
        <taxon>Eukaryota</taxon>
        <taxon>Fungi</taxon>
        <taxon>Dikarya</taxon>
        <taxon>Ascomycota</taxon>
        <taxon>Pezizomycotina</taxon>
        <taxon>Lecanoromycetes</taxon>
        <taxon>OSLEUM clade</taxon>
        <taxon>Lecanoromycetidae</taxon>
        <taxon>Lecanorales</taxon>
        <taxon>Lecanorineae</taxon>
        <taxon>Stereocaulaceae</taxon>
        <taxon>Lepraria</taxon>
    </lineage>
</organism>
<protein>
    <recommendedName>
        <fullName evidence="10">Amino acid transporter</fullName>
    </recommendedName>
</protein>
<feature type="transmembrane region" description="Helical" evidence="7">
    <location>
        <begin position="320"/>
        <end position="341"/>
    </location>
</feature>
<feature type="transmembrane region" description="Helical" evidence="7">
    <location>
        <begin position="116"/>
        <end position="135"/>
    </location>
</feature>
<dbReference type="Pfam" id="PF13520">
    <property type="entry name" value="AA_permease_2"/>
    <property type="match status" value="1"/>
</dbReference>
<dbReference type="Gene3D" id="1.20.1740.10">
    <property type="entry name" value="Amino acid/polyamine transporter I"/>
    <property type="match status" value="1"/>
</dbReference>
<evidence type="ECO:0000256" key="6">
    <source>
        <dbReference type="SAM" id="MobiDB-lite"/>
    </source>
</evidence>
<dbReference type="InterPro" id="IPR002293">
    <property type="entry name" value="AA/rel_permease1"/>
</dbReference>
<evidence type="ECO:0000256" key="7">
    <source>
        <dbReference type="SAM" id="Phobius"/>
    </source>
</evidence>
<feature type="transmembrane region" description="Helical" evidence="7">
    <location>
        <begin position="83"/>
        <end position="109"/>
    </location>
</feature>
<keyword evidence="5 7" id="KW-0472">Membrane</keyword>
<feature type="transmembrane region" description="Helical" evidence="7">
    <location>
        <begin position="442"/>
        <end position="463"/>
    </location>
</feature>
<dbReference type="GO" id="GO:0022857">
    <property type="term" value="F:transmembrane transporter activity"/>
    <property type="evidence" value="ECO:0007669"/>
    <property type="project" value="InterPro"/>
</dbReference>
<dbReference type="PANTHER" id="PTHR45649">
    <property type="entry name" value="AMINO-ACID PERMEASE BAT1"/>
    <property type="match status" value="1"/>
</dbReference>
<feature type="transmembrane region" description="Helical" evidence="7">
    <location>
        <begin position="206"/>
        <end position="226"/>
    </location>
</feature>
<evidence type="ECO:0000313" key="8">
    <source>
        <dbReference type="EMBL" id="KAK3168529.1"/>
    </source>
</evidence>
<keyword evidence="2" id="KW-0813">Transport</keyword>
<keyword evidence="4 7" id="KW-1133">Transmembrane helix</keyword>
<keyword evidence="3 7" id="KW-0812">Transmembrane</keyword>
<feature type="transmembrane region" description="Helical" evidence="7">
    <location>
        <begin position="173"/>
        <end position="194"/>
    </location>
</feature>
<evidence type="ECO:0000256" key="4">
    <source>
        <dbReference type="ARBA" id="ARBA00022989"/>
    </source>
</evidence>